<gene>
    <name evidence="11" type="ORF">POJ06DRAFT_278077</name>
</gene>
<proteinExistence type="inferred from homology"/>
<dbReference type="RefSeq" id="XP_056041507.1">
    <property type="nucleotide sequence ID" value="XM_056189735.1"/>
</dbReference>
<dbReference type="NCBIfam" id="TIGR00879">
    <property type="entry name" value="SP"/>
    <property type="match status" value="1"/>
</dbReference>
<dbReference type="GO" id="GO:0005351">
    <property type="term" value="F:carbohydrate:proton symporter activity"/>
    <property type="evidence" value="ECO:0007669"/>
    <property type="project" value="TreeGrafter"/>
</dbReference>
<dbReference type="EMBL" id="JARPMG010000010">
    <property type="protein sequence ID" value="KAJ8098057.1"/>
    <property type="molecule type" value="Genomic_DNA"/>
</dbReference>
<keyword evidence="6 9" id="KW-0472">Membrane</keyword>
<dbReference type="GeneID" id="80884901"/>
<feature type="transmembrane region" description="Helical" evidence="9">
    <location>
        <begin position="49"/>
        <end position="77"/>
    </location>
</feature>
<evidence type="ECO:0000313" key="11">
    <source>
        <dbReference type="EMBL" id="KAJ8098057.1"/>
    </source>
</evidence>
<feature type="domain" description="Major facilitator superfamily (MFS) profile" evidence="10">
    <location>
        <begin position="10"/>
        <end position="465"/>
    </location>
</feature>
<dbReference type="AlphaFoldDB" id="A0AAD7QQL4"/>
<evidence type="ECO:0000256" key="7">
    <source>
        <dbReference type="RuleBase" id="RU003346"/>
    </source>
</evidence>
<dbReference type="Gene3D" id="1.20.1250.20">
    <property type="entry name" value="MFS general substrate transporter like domains"/>
    <property type="match status" value="1"/>
</dbReference>
<feature type="transmembrane region" description="Helical" evidence="9">
    <location>
        <begin position="178"/>
        <end position="197"/>
    </location>
</feature>
<keyword evidence="3 7" id="KW-0813">Transport</keyword>
<dbReference type="PROSITE" id="PS00217">
    <property type="entry name" value="SUGAR_TRANSPORT_2"/>
    <property type="match status" value="1"/>
</dbReference>
<comment type="similarity">
    <text evidence="2 7">Belongs to the major facilitator superfamily. Sugar transporter (TC 2.A.1.1) family.</text>
</comment>
<keyword evidence="4 9" id="KW-0812">Transmembrane</keyword>
<sequence>MVRLLNVYTISAFAALGGALFGFDISSMSGVLGTDQYKQYYGNPLGARQWAITSAMAAGSLVGACHLLFWAISMTALAKGHYTARNRPVVYRCKVTGLIILQSSSTGVPMLIIGRIVSGLCIGLTSSLVPIYQCEIAGRKIRGRVVALQHSALAWGIMIQYFIQYGCSFLHSQAAFRLPWAIQVVPAIILFTSLFWFPRSPRWLASKDRWAEVLSVLAYLRTPNCDINDPLVLAEYKEIEEQIRAEREEESASYRELLGKKMRKRLFLAMAIQAWSQLTGINLLLYFIVYIIEAAGIPNTLLVSSIQYFLFALATIPSILWLDHWGRRLSLIIGSLSMAFWLYLIGGLFARFGEPNPVHNQPFTWIIVGHPAASQCIQASTYLAAVSFAMFWGPVSWTYPPEIIPLRIRAKAVSLATSTNWAINYALGFAVPPVLRAISWRLLVIFASFNIAAFVHVWFRMPETKQLSLEEMDEVFEHGEPIWRSLTNIHHRDRLDALARDVEKSKLHNHRTVHVEIHRSTLLALYKALIRRFPVSMATSSTSDENFTTHSQRTRLTPEQVMEILGRRKVKARRLPTVYDNYRKSFKKSRGEHGHFLPTETGFSSLSKEERRQYEPTPEQLEEAKEILRLRGTER</sequence>
<dbReference type="GO" id="GO:0016020">
    <property type="term" value="C:membrane"/>
    <property type="evidence" value="ECO:0007669"/>
    <property type="project" value="UniProtKB-SubCell"/>
</dbReference>
<evidence type="ECO:0000313" key="12">
    <source>
        <dbReference type="Proteomes" id="UP001217417"/>
    </source>
</evidence>
<dbReference type="InterPro" id="IPR020846">
    <property type="entry name" value="MFS_dom"/>
</dbReference>
<feature type="transmembrane region" description="Helical" evidence="9">
    <location>
        <begin position="152"/>
        <end position="172"/>
    </location>
</feature>
<feature type="compositionally biased region" description="Basic and acidic residues" evidence="8">
    <location>
        <begin position="622"/>
        <end position="635"/>
    </location>
</feature>
<accession>A0AAD7QQL4</accession>
<reference evidence="11" key="1">
    <citation type="submission" date="2023-03" db="EMBL/GenBank/DDBJ databases">
        <title>Near-Complete genome sequence of Lipomyces tetrasporous NRRL Y-64009, an oleaginous yeast capable of growing on lignocellulosic hydrolysates.</title>
        <authorList>
            <consortium name="Lawrence Berkeley National Laboratory"/>
            <person name="Jagtap S.S."/>
            <person name="Liu J.-J."/>
            <person name="Walukiewicz H.E."/>
            <person name="Pangilinan J."/>
            <person name="Lipzen A."/>
            <person name="Ahrendt S."/>
            <person name="Koriabine M."/>
            <person name="Cobaugh K."/>
            <person name="Salamov A."/>
            <person name="Yoshinaga Y."/>
            <person name="Ng V."/>
            <person name="Daum C."/>
            <person name="Grigoriev I.V."/>
            <person name="Slininger P.J."/>
            <person name="Dien B.S."/>
            <person name="Jin Y.-S."/>
            <person name="Rao C.V."/>
        </authorList>
    </citation>
    <scope>NUCLEOTIDE SEQUENCE</scope>
    <source>
        <strain evidence="11">NRRL Y-64009</strain>
    </source>
</reference>
<keyword evidence="12" id="KW-1185">Reference proteome</keyword>
<evidence type="ECO:0000256" key="4">
    <source>
        <dbReference type="ARBA" id="ARBA00022692"/>
    </source>
</evidence>
<evidence type="ECO:0000256" key="3">
    <source>
        <dbReference type="ARBA" id="ARBA00022448"/>
    </source>
</evidence>
<dbReference type="PANTHER" id="PTHR48022">
    <property type="entry name" value="PLASTIDIC GLUCOSE TRANSPORTER 4"/>
    <property type="match status" value="1"/>
</dbReference>
<feature type="transmembrane region" description="Helical" evidence="9">
    <location>
        <begin position="112"/>
        <end position="132"/>
    </location>
</feature>
<evidence type="ECO:0000256" key="9">
    <source>
        <dbReference type="SAM" id="Phobius"/>
    </source>
</evidence>
<protein>
    <recommendedName>
        <fullName evidence="10">Major facilitator superfamily (MFS) profile domain-containing protein</fullName>
    </recommendedName>
</protein>
<evidence type="ECO:0000256" key="2">
    <source>
        <dbReference type="ARBA" id="ARBA00010992"/>
    </source>
</evidence>
<feature type="transmembrane region" description="Helical" evidence="9">
    <location>
        <begin position="301"/>
        <end position="322"/>
    </location>
</feature>
<dbReference type="SUPFAM" id="SSF103473">
    <property type="entry name" value="MFS general substrate transporter"/>
    <property type="match status" value="1"/>
</dbReference>
<evidence type="ECO:0000256" key="1">
    <source>
        <dbReference type="ARBA" id="ARBA00004141"/>
    </source>
</evidence>
<comment type="caution">
    <text evidence="11">The sequence shown here is derived from an EMBL/GenBank/DDBJ whole genome shotgun (WGS) entry which is preliminary data.</text>
</comment>
<dbReference type="PRINTS" id="PR00171">
    <property type="entry name" value="SUGRTRNSPORT"/>
</dbReference>
<organism evidence="11 12">
    <name type="scientific">Lipomyces tetrasporus</name>
    <dbReference type="NCBI Taxonomy" id="54092"/>
    <lineage>
        <taxon>Eukaryota</taxon>
        <taxon>Fungi</taxon>
        <taxon>Dikarya</taxon>
        <taxon>Ascomycota</taxon>
        <taxon>Saccharomycotina</taxon>
        <taxon>Lipomycetes</taxon>
        <taxon>Lipomycetales</taxon>
        <taxon>Lipomycetaceae</taxon>
        <taxon>Lipomyces</taxon>
    </lineage>
</organism>
<dbReference type="InterPro" id="IPR003663">
    <property type="entry name" value="Sugar/inositol_transpt"/>
</dbReference>
<dbReference type="PROSITE" id="PS50850">
    <property type="entry name" value="MFS"/>
    <property type="match status" value="1"/>
</dbReference>
<dbReference type="PANTHER" id="PTHR48022:SF35">
    <property type="entry name" value="MAJOR FACILITATOR SUPERFAMILY (MFS) PROFILE DOMAIN-CONTAINING PROTEIN"/>
    <property type="match status" value="1"/>
</dbReference>
<dbReference type="Proteomes" id="UP001217417">
    <property type="component" value="Unassembled WGS sequence"/>
</dbReference>
<dbReference type="InterPro" id="IPR050360">
    <property type="entry name" value="MFS_Sugar_Transporters"/>
</dbReference>
<feature type="transmembrane region" description="Helical" evidence="9">
    <location>
        <begin position="266"/>
        <end position="289"/>
    </location>
</feature>
<evidence type="ECO:0000256" key="5">
    <source>
        <dbReference type="ARBA" id="ARBA00022989"/>
    </source>
</evidence>
<dbReference type="Pfam" id="PF00083">
    <property type="entry name" value="Sugar_tr"/>
    <property type="match status" value="1"/>
</dbReference>
<evidence type="ECO:0000259" key="10">
    <source>
        <dbReference type="PROSITE" id="PS50850"/>
    </source>
</evidence>
<feature type="transmembrane region" description="Helical" evidence="9">
    <location>
        <begin position="329"/>
        <end position="352"/>
    </location>
</feature>
<evidence type="ECO:0000256" key="8">
    <source>
        <dbReference type="SAM" id="MobiDB-lite"/>
    </source>
</evidence>
<feature type="transmembrane region" description="Helical" evidence="9">
    <location>
        <begin position="438"/>
        <end position="459"/>
    </location>
</feature>
<name>A0AAD7QQL4_9ASCO</name>
<keyword evidence="5 9" id="KW-1133">Transmembrane helix</keyword>
<feature type="region of interest" description="Disordered" evidence="8">
    <location>
        <begin position="590"/>
        <end position="635"/>
    </location>
</feature>
<dbReference type="InterPro" id="IPR036259">
    <property type="entry name" value="MFS_trans_sf"/>
</dbReference>
<dbReference type="PROSITE" id="PS00216">
    <property type="entry name" value="SUGAR_TRANSPORT_1"/>
    <property type="match status" value="1"/>
</dbReference>
<dbReference type="InterPro" id="IPR005829">
    <property type="entry name" value="Sugar_transporter_CS"/>
</dbReference>
<dbReference type="InterPro" id="IPR005828">
    <property type="entry name" value="MFS_sugar_transport-like"/>
</dbReference>
<evidence type="ECO:0000256" key="6">
    <source>
        <dbReference type="ARBA" id="ARBA00023136"/>
    </source>
</evidence>
<comment type="subcellular location">
    <subcellularLocation>
        <location evidence="1">Membrane</location>
        <topology evidence="1">Multi-pass membrane protein</topology>
    </subcellularLocation>
</comment>